<dbReference type="HOGENOM" id="CLU_2606022_0_0_1"/>
<dbReference type="KEGG" id="erc:Ecym_2289"/>
<evidence type="ECO:0000313" key="2">
    <source>
        <dbReference type="Proteomes" id="UP000006790"/>
    </source>
</evidence>
<proteinExistence type="predicted"/>
<dbReference type="EMBL" id="CP002498">
    <property type="protein sequence ID" value="AET38032.1"/>
    <property type="molecule type" value="Genomic_DNA"/>
</dbReference>
<protein>
    <submittedName>
        <fullName evidence="1">Uncharacterized protein</fullName>
    </submittedName>
</protein>
<evidence type="ECO:0000313" key="1">
    <source>
        <dbReference type="EMBL" id="AET38032.1"/>
    </source>
</evidence>
<dbReference type="RefSeq" id="XP_003644849.1">
    <property type="nucleotide sequence ID" value="XM_003644801.1"/>
</dbReference>
<organism evidence="1 2">
    <name type="scientific">Eremothecium cymbalariae (strain CBS 270.75 / DBVPG 7215 / KCTC 17166 / NRRL Y-17582)</name>
    <name type="common">Yeast</name>
    <dbReference type="NCBI Taxonomy" id="931890"/>
    <lineage>
        <taxon>Eukaryota</taxon>
        <taxon>Fungi</taxon>
        <taxon>Dikarya</taxon>
        <taxon>Ascomycota</taxon>
        <taxon>Saccharomycotina</taxon>
        <taxon>Saccharomycetes</taxon>
        <taxon>Saccharomycetales</taxon>
        <taxon>Saccharomycetaceae</taxon>
        <taxon>Eremothecium</taxon>
    </lineage>
</organism>
<keyword evidence="2" id="KW-1185">Reference proteome</keyword>
<accession>G8JPS7</accession>
<dbReference type="Proteomes" id="UP000006790">
    <property type="component" value="Chromosome 2"/>
</dbReference>
<sequence>MELYYGFYSENNVCCDATVTLSCMGEDAGRTEMPEGLSGGYDDDECEDMIVDFNMGSLEAMNLKTWQMMVEVADKLERL</sequence>
<dbReference type="OrthoDB" id="4069861at2759"/>
<gene>
    <name evidence="1" type="ordered locus">Ecym_2289</name>
</gene>
<dbReference type="GeneID" id="11471837"/>
<dbReference type="InParanoid" id="G8JPS7"/>
<dbReference type="AlphaFoldDB" id="G8JPS7"/>
<reference evidence="2" key="1">
    <citation type="journal article" date="2012" name="G3 (Bethesda)">
        <title>Pichia sorbitophila, an interspecies yeast hybrid reveals early steps of genome resolution following polyploidization.</title>
        <authorList>
            <person name="Leh Louis V."/>
            <person name="Despons L."/>
            <person name="Friedrich A."/>
            <person name="Martin T."/>
            <person name="Durrens P."/>
            <person name="Casaregola S."/>
            <person name="Neuveglise C."/>
            <person name="Fairhead C."/>
            <person name="Marck C."/>
            <person name="Cruz J.A."/>
            <person name="Straub M.L."/>
            <person name="Kugler V."/>
            <person name="Sacerdot C."/>
            <person name="Uzunov Z."/>
            <person name="Thierry A."/>
            <person name="Weiss S."/>
            <person name="Bleykasten C."/>
            <person name="De Montigny J."/>
            <person name="Jacques N."/>
            <person name="Jung P."/>
            <person name="Lemaire M."/>
            <person name="Mallet S."/>
            <person name="Morel G."/>
            <person name="Richard G.F."/>
            <person name="Sarkar A."/>
            <person name="Savel G."/>
            <person name="Schacherer J."/>
            <person name="Seret M.L."/>
            <person name="Talla E."/>
            <person name="Samson G."/>
            <person name="Jubin C."/>
            <person name="Poulain J."/>
            <person name="Vacherie B."/>
            <person name="Barbe V."/>
            <person name="Pelletier E."/>
            <person name="Sherman D.J."/>
            <person name="Westhof E."/>
            <person name="Weissenbach J."/>
            <person name="Baret P.V."/>
            <person name="Wincker P."/>
            <person name="Gaillardin C."/>
            <person name="Dujon B."/>
            <person name="Souciet J.L."/>
        </authorList>
    </citation>
    <scope>NUCLEOTIDE SEQUENCE [LARGE SCALE GENOMIC DNA]</scope>
    <source>
        <strain evidence="2">CBS 270.75 / DBVPG 7215 / KCTC 17166 / NRRL Y-17582</strain>
    </source>
</reference>
<name>G8JPS7_ERECY</name>